<keyword evidence="2 4" id="KW-0413">Isomerase</keyword>
<comment type="cofactor">
    <cofactor evidence="4">
        <name>NADP(+)</name>
        <dbReference type="ChEBI" id="CHEBI:58349"/>
    </cofactor>
    <text evidence="4">Binds 1 NADP(+) per subunit.</text>
</comment>
<comment type="catalytic activity">
    <reaction evidence="4">
        <text>ADP-D-glycero-beta-D-manno-heptose = ADP-L-glycero-beta-D-manno-heptose</text>
        <dbReference type="Rhea" id="RHEA:17577"/>
        <dbReference type="ChEBI" id="CHEBI:59967"/>
        <dbReference type="ChEBI" id="CHEBI:61506"/>
        <dbReference type="EC" id="5.1.3.20"/>
    </reaction>
</comment>
<feature type="binding site" evidence="4">
    <location>
        <begin position="205"/>
        <end position="208"/>
    </location>
    <ligand>
        <name>substrate</name>
    </ligand>
</feature>
<evidence type="ECO:0000313" key="7">
    <source>
        <dbReference type="Proteomes" id="UP000001505"/>
    </source>
</evidence>
<keyword evidence="3 4" id="KW-0119">Carbohydrate metabolism</keyword>
<feature type="binding site" evidence="4">
    <location>
        <begin position="15"/>
        <end position="16"/>
    </location>
    <ligand>
        <name>NADP(+)</name>
        <dbReference type="ChEBI" id="CHEBI:58349"/>
    </ligand>
</feature>
<evidence type="ECO:0000313" key="6">
    <source>
        <dbReference type="EMBL" id="ADI38186.1"/>
    </source>
</evidence>
<dbReference type="HOGENOM" id="CLU_007383_1_3_0"/>
<comment type="domain">
    <text evidence="4">Contains a large N-terminal NADP-binding domain, and a smaller C-terminal substrate-binding domain.</text>
</comment>
<dbReference type="Proteomes" id="UP000001505">
    <property type="component" value="Chromosome"/>
</dbReference>
<feature type="binding site" evidence="4">
    <location>
        <position position="174"/>
    </location>
    <ligand>
        <name>NADP(+)</name>
        <dbReference type="ChEBI" id="CHEBI:58349"/>
    </ligand>
</feature>
<dbReference type="InterPro" id="IPR001509">
    <property type="entry name" value="Epimerase_deHydtase"/>
</dbReference>
<dbReference type="SUPFAM" id="SSF51735">
    <property type="entry name" value="NAD(P)-binding Rossmann-fold domains"/>
    <property type="match status" value="1"/>
</dbReference>
<dbReference type="EC" id="5.1.3.20" evidence="4"/>
<feature type="binding site" evidence="4">
    <location>
        <begin position="36"/>
        <end position="37"/>
    </location>
    <ligand>
        <name>NADP(+)</name>
        <dbReference type="ChEBI" id="CHEBI:58349"/>
    </ligand>
</feature>
<dbReference type="Gene3D" id="3.40.50.720">
    <property type="entry name" value="NAD(P)-binding Rossmann-like Domain"/>
    <property type="match status" value="1"/>
</dbReference>
<dbReference type="PANTHER" id="PTHR43103">
    <property type="entry name" value="NUCLEOSIDE-DIPHOSPHATE-SUGAR EPIMERASE"/>
    <property type="match status" value="1"/>
</dbReference>
<dbReference type="KEGG" id="wch:wcw_0820"/>
<feature type="active site" description="Proton acceptor" evidence="4">
    <location>
        <position position="146"/>
    </location>
</feature>
<evidence type="ECO:0000256" key="1">
    <source>
        <dbReference type="ARBA" id="ARBA00022857"/>
    </source>
</evidence>
<dbReference type="UniPathway" id="UPA00356">
    <property type="reaction ID" value="UER00440"/>
</dbReference>
<dbReference type="InterPro" id="IPR011912">
    <property type="entry name" value="Heptose_epim"/>
</dbReference>
<feature type="binding site" evidence="4">
    <location>
        <position position="95"/>
    </location>
    <ligand>
        <name>NADP(+)</name>
        <dbReference type="ChEBI" id="CHEBI:58349"/>
    </ligand>
</feature>
<name>D6YVM5_WADCW</name>
<dbReference type="AlphaFoldDB" id="D6YVM5"/>
<dbReference type="GO" id="GO:0008712">
    <property type="term" value="F:ADP-glyceromanno-heptose 6-epimerase activity"/>
    <property type="evidence" value="ECO:0007669"/>
    <property type="project" value="UniProtKB-UniRule"/>
</dbReference>
<keyword evidence="1 4" id="KW-0521">NADP</keyword>
<reference evidence="6 7" key="1">
    <citation type="journal article" date="2010" name="PLoS ONE">
        <title>The Waddlia genome: a window into chlamydial biology.</title>
        <authorList>
            <person name="Bertelli C."/>
            <person name="Collyn F."/>
            <person name="Croxatto A."/>
            <person name="Ruckert C."/>
            <person name="Polkinghorne A."/>
            <person name="Kebbi-Beghdadi C."/>
            <person name="Goesmann A."/>
            <person name="Vaughan L."/>
            <person name="Greub G."/>
        </authorList>
    </citation>
    <scope>NUCLEOTIDE SEQUENCE [LARGE SCALE GENOMIC DNA]</scope>
    <source>
        <strain evidence="7">ATCC VR-1470 / WSU 86-1044</strain>
    </source>
</reference>
<dbReference type="GO" id="GO:0097171">
    <property type="term" value="P:ADP-L-glycero-beta-D-manno-heptose biosynthetic process"/>
    <property type="evidence" value="ECO:0007669"/>
    <property type="project" value="UniProtKB-UniPathway"/>
</dbReference>
<sequence length="326" mass="36548">MNVDDLIIVTGAAGFIGASVVRHLNDNGRKNIILIDNLEKTEKWQNLIGKSFIDIIPIENCFDWLKGKESEIGGFIHLGACSSTVEKNADYLLDNNYRFSVKLAEYALSHNHRFIYASSAATYGNGSKGFSDDHSKLETLEPLNMYGYSKHLFDLWAKKNGVLDRVVGLKYFNVFGPNEAHKGRMASAIVHLLSQVQREGEVRLFQSSEPEKFADGDQCRDFIYIKDAVRMTCAFFNNDAGGIFNIGTGKAGTWNQIAHALFKALDKEPKIEYIEMPEDLIGKYQNYTRADMSKTAGVLGQSALCEPLEASVIDYVRNYLLTGKKW</sequence>
<feature type="binding site" evidence="4">
    <location>
        <position position="284"/>
    </location>
    <ligand>
        <name>substrate</name>
    </ligand>
</feature>
<dbReference type="CDD" id="cd05248">
    <property type="entry name" value="ADP_GME_SDR_e"/>
    <property type="match status" value="1"/>
</dbReference>
<feature type="binding site" evidence="4">
    <location>
        <begin position="78"/>
        <end position="82"/>
    </location>
    <ligand>
        <name>NADP(+)</name>
        <dbReference type="ChEBI" id="CHEBI:58349"/>
    </ligand>
</feature>
<gene>
    <name evidence="6" type="primary">waaD</name>
    <name evidence="4" type="synonym">hldD</name>
    <name evidence="6" type="ordered locus">wcw_0820</name>
</gene>
<comment type="caution">
    <text evidence="4">Lacks conserved residue(s) required for the propagation of feature annotation.</text>
</comment>
<dbReference type="Pfam" id="PF01370">
    <property type="entry name" value="Epimerase"/>
    <property type="match status" value="1"/>
</dbReference>
<dbReference type="EMBL" id="CP001928">
    <property type="protein sequence ID" value="ADI38186.1"/>
    <property type="molecule type" value="Genomic_DNA"/>
</dbReference>
<proteinExistence type="inferred from homology"/>
<dbReference type="RefSeq" id="WP_013181904.1">
    <property type="nucleotide sequence ID" value="NC_014225.1"/>
</dbReference>
<organism evidence="6 7">
    <name type="scientific">Waddlia chondrophila (strain ATCC VR-1470 / WSU 86-1044)</name>
    <dbReference type="NCBI Taxonomy" id="716544"/>
    <lineage>
        <taxon>Bacteria</taxon>
        <taxon>Pseudomonadati</taxon>
        <taxon>Chlamydiota</taxon>
        <taxon>Chlamydiia</taxon>
        <taxon>Parachlamydiales</taxon>
        <taxon>Waddliaceae</taxon>
        <taxon>Waddlia</taxon>
    </lineage>
</organism>
<comment type="similarity">
    <text evidence="4">Belongs to the NAD(P)-dependent epimerase/dehydratase family. HldD subfamily.</text>
</comment>
<dbReference type="NCBIfam" id="TIGR02197">
    <property type="entry name" value="heptose_epim"/>
    <property type="match status" value="1"/>
</dbReference>
<feature type="domain" description="NAD-dependent epimerase/dehydratase" evidence="5">
    <location>
        <begin position="7"/>
        <end position="247"/>
    </location>
</feature>
<protein>
    <recommendedName>
        <fullName evidence="4">ADP-L-glycero-D-manno-heptose-6-epimerase</fullName>
        <ecNumber evidence="4">5.1.3.20</ecNumber>
    </recommendedName>
    <alternativeName>
        <fullName evidence="4">ADP-L-glycero-beta-D-manno-heptose-6-epimerase</fullName>
        <shortName evidence="4">ADP-glyceromanno-heptose 6-epimerase</shortName>
        <shortName evidence="4">ADP-hep 6-epimerase</shortName>
        <shortName evidence="4">AGME</shortName>
    </alternativeName>
</protein>
<comment type="subunit">
    <text evidence="4">Homopentamer.</text>
</comment>
<dbReference type="eggNOG" id="COG0451">
    <property type="taxonomic scope" value="Bacteria"/>
</dbReference>
<evidence type="ECO:0000259" key="5">
    <source>
        <dbReference type="Pfam" id="PF01370"/>
    </source>
</evidence>
<evidence type="ECO:0000256" key="3">
    <source>
        <dbReference type="ARBA" id="ARBA00023277"/>
    </source>
</evidence>
<dbReference type="GO" id="GO:0050661">
    <property type="term" value="F:NADP binding"/>
    <property type="evidence" value="ECO:0007669"/>
    <property type="project" value="InterPro"/>
</dbReference>
<comment type="pathway">
    <text evidence="4">Nucleotide-sugar biosynthesis; ADP-L-glycero-beta-D-manno-heptose biosynthesis; ADP-L-glycero-beta-D-manno-heptose from D-glycero-beta-D-manno-heptose 7-phosphate: step 4/4.</text>
</comment>
<feature type="binding site" evidence="4">
    <location>
        <position position="220"/>
    </location>
    <ligand>
        <name>substrate</name>
    </ligand>
</feature>
<feature type="active site" description="Proton acceptor" evidence="4">
    <location>
        <position position="182"/>
    </location>
</feature>
<dbReference type="InterPro" id="IPR036291">
    <property type="entry name" value="NAD(P)-bd_dom_sf"/>
</dbReference>
<feature type="binding site" evidence="4">
    <location>
        <position position="182"/>
    </location>
    <ligand>
        <name>NADP(+)</name>
        <dbReference type="ChEBI" id="CHEBI:58349"/>
    </ligand>
</feature>
<accession>D6YVM5</accession>
<feature type="binding site" evidence="4">
    <location>
        <position position="184"/>
    </location>
    <ligand>
        <name>substrate</name>
    </ligand>
</feature>
<feature type="binding site" evidence="4">
    <location>
        <position position="191"/>
    </location>
    <ligand>
        <name>substrate</name>
    </ligand>
</feature>
<dbReference type="HAMAP" id="MF_01601">
    <property type="entry name" value="Heptose_epimerase"/>
    <property type="match status" value="1"/>
</dbReference>
<feature type="binding site" evidence="4">
    <location>
        <position position="43"/>
    </location>
    <ligand>
        <name>NADP(+)</name>
        <dbReference type="ChEBI" id="CHEBI:58349"/>
    </ligand>
</feature>
<dbReference type="GO" id="GO:0005975">
    <property type="term" value="P:carbohydrate metabolic process"/>
    <property type="evidence" value="ECO:0007669"/>
    <property type="project" value="UniProtKB-UniRule"/>
</dbReference>
<feature type="binding site" evidence="4">
    <location>
        <position position="173"/>
    </location>
    <ligand>
        <name>substrate</name>
    </ligand>
</feature>
<feature type="binding site" evidence="4">
    <location>
        <position position="150"/>
    </location>
    <ligand>
        <name>NADP(+)</name>
        <dbReference type="ChEBI" id="CHEBI:58349"/>
    </ligand>
</feature>
<dbReference type="PANTHER" id="PTHR43103:SF3">
    <property type="entry name" value="ADP-L-GLYCERO-D-MANNO-HEPTOSE-6-EPIMERASE"/>
    <property type="match status" value="1"/>
</dbReference>
<keyword evidence="7" id="KW-1185">Reference proteome</keyword>
<evidence type="ECO:0000256" key="2">
    <source>
        <dbReference type="ARBA" id="ARBA00023235"/>
    </source>
</evidence>
<comment type="function">
    <text evidence="4">Catalyzes the interconversion between ADP-D-glycero-beta-D-manno-heptose and ADP-L-glycero-beta-D-manno-heptose via an epimerization at carbon 6 of the heptose.</text>
</comment>
<dbReference type="OrthoDB" id="142826at2"/>
<dbReference type="Gene3D" id="3.90.25.10">
    <property type="entry name" value="UDP-galactose 4-epimerase, domain 1"/>
    <property type="match status" value="1"/>
</dbReference>
<evidence type="ECO:0000256" key="4">
    <source>
        <dbReference type="HAMAP-Rule" id="MF_01601"/>
    </source>
</evidence>
<dbReference type="STRING" id="716544.wcw_0820"/>